<dbReference type="HOGENOM" id="CLU_125914_0_0_7"/>
<keyword evidence="7" id="KW-0574">Periplasm</keyword>
<organism evidence="11 12">
    <name type="scientific">Helicobacter pylori BM012S</name>
    <dbReference type="NCBI Taxonomy" id="1407463"/>
    <lineage>
        <taxon>Bacteria</taxon>
        <taxon>Pseudomonadati</taxon>
        <taxon>Campylobacterota</taxon>
        <taxon>Epsilonproteobacteria</taxon>
        <taxon>Campylobacterales</taxon>
        <taxon>Helicobacteraceae</taxon>
        <taxon>Helicobacter</taxon>
    </lineage>
</organism>
<protein>
    <recommendedName>
        <fullName evidence="4">Outer-membrane lipoprotein carrier protein</fullName>
    </recommendedName>
</protein>
<dbReference type="FunFam" id="2.50.20.10:FF:000013">
    <property type="entry name" value="Outer-membrane lipoprotein carrier protein"/>
    <property type="match status" value="1"/>
</dbReference>
<keyword evidence="9" id="KW-0143">Chaperone</keyword>
<dbReference type="GO" id="GO:0042953">
    <property type="term" value="P:lipoprotein transport"/>
    <property type="evidence" value="ECO:0007669"/>
    <property type="project" value="InterPro"/>
</dbReference>
<comment type="similarity">
    <text evidence="2">Belongs to the LolA family.</text>
</comment>
<evidence type="ECO:0000313" key="12">
    <source>
        <dbReference type="Proteomes" id="UP000018543"/>
    </source>
</evidence>
<keyword evidence="5" id="KW-0813">Transport</keyword>
<dbReference type="EMBL" id="CP006889">
    <property type="protein sequence ID" value="AHA90008.1"/>
    <property type="molecule type" value="Genomic_DNA"/>
</dbReference>
<keyword evidence="6" id="KW-0732">Signal</keyword>
<dbReference type="PANTHER" id="PTHR35869">
    <property type="entry name" value="OUTER-MEMBRANE LIPOPROTEIN CARRIER PROTEIN"/>
    <property type="match status" value="1"/>
</dbReference>
<dbReference type="InterPro" id="IPR018323">
    <property type="entry name" value="OM_lipoprot_carrier_LolA_Pbac"/>
</dbReference>
<dbReference type="PANTHER" id="PTHR35869:SF1">
    <property type="entry name" value="OUTER-MEMBRANE LIPOPROTEIN CARRIER PROTEIN"/>
    <property type="match status" value="1"/>
</dbReference>
<dbReference type="Proteomes" id="UP000018543">
    <property type="component" value="Chromosome"/>
</dbReference>
<dbReference type="InterPro" id="IPR029046">
    <property type="entry name" value="LolA/LolB/LppX"/>
</dbReference>
<evidence type="ECO:0000313" key="11">
    <source>
        <dbReference type="EMBL" id="AHA90008.1"/>
    </source>
</evidence>
<dbReference type="PATRIC" id="fig|1407463.3.peg.1138"/>
<gene>
    <name evidence="11" type="ORF">U064_1094</name>
</gene>
<dbReference type="Pfam" id="PF03548">
    <property type="entry name" value="LolA"/>
    <property type="match status" value="1"/>
</dbReference>
<evidence type="ECO:0000256" key="8">
    <source>
        <dbReference type="ARBA" id="ARBA00022927"/>
    </source>
</evidence>
<accession>V5NP92</accession>
<comment type="function">
    <text evidence="10">Participates in the translocation of lipoproteins from the inner membrane to the outer membrane. Only forms a complex with a lipoprotein if the residue after the N-terminal Cys is not an aspartate (The Asp acts as a targeting signal to indicate that the lipoprotein should stay in the inner membrane).</text>
</comment>
<keyword evidence="11" id="KW-0449">Lipoprotein</keyword>
<dbReference type="GO" id="GO:0042597">
    <property type="term" value="C:periplasmic space"/>
    <property type="evidence" value="ECO:0007669"/>
    <property type="project" value="UniProtKB-SubCell"/>
</dbReference>
<sequence>MRDCFKVWIMKAFLKILMVLIFMSVAYAKNPSTLSKEEEVLQHLQSFSAHFKQVLKNEKPLVYYGVLKAKAPNWALWVYEKPLKKEIYMNDKEVVIYEPNLFQATITPLKDKTDFFTILKRLKKQDDGSFKTTINKTTYRLVFKDGKPFSLEFKDDMNNLVTITFSQAEINPTIINEIFVFKPKDENIDIVRQ</sequence>
<comment type="subunit">
    <text evidence="3">Monomer.</text>
</comment>
<evidence type="ECO:0000256" key="2">
    <source>
        <dbReference type="ARBA" id="ARBA00007615"/>
    </source>
</evidence>
<dbReference type="HAMAP" id="MF_00240">
    <property type="entry name" value="LolA"/>
    <property type="match status" value="1"/>
</dbReference>
<dbReference type="NCBIfam" id="NF000663">
    <property type="entry name" value="PRK00031.2-1"/>
    <property type="match status" value="1"/>
</dbReference>
<evidence type="ECO:0000256" key="6">
    <source>
        <dbReference type="ARBA" id="ARBA00022729"/>
    </source>
</evidence>
<dbReference type="Gene3D" id="2.50.20.10">
    <property type="entry name" value="Lipoprotein localisation LolA/LolB/LppX"/>
    <property type="match status" value="1"/>
</dbReference>
<evidence type="ECO:0000256" key="4">
    <source>
        <dbReference type="ARBA" id="ARBA00014035"/>
    </source>
</evidence>
<evidence type="ECO:0000256" key="1">
    <source>
        <dbReference type="ARBA" id="ARBA00004418"/>
    </source>
</evidence>
<proteinExistence type="inferred from homology"/>
<reference evidence="11 12" key="1">
    <citation type="journal article" date="2013" name="PLoS ONE">
        <title>Helicobacter pylori genomic microevolution during naturally occurring transmission between adults.</title>
        <authorList>
            <person name="Linz B."/>
            <person name="Windsor H.M."/>
            <person name="Gajewski J.P."/>
            <person name="Hake C.M."/>
            <person name="Drautz D.I."/>
            <person name="Schuster S.C."/>
            <person name="Marshall B.J."/>
        </authorList>
    </citation>
    <scope>NUCLEOTIDE SEQUENCE [LARGE SCALE GENOMIC DNA]</scope>
    <source>
        <strain evidence="11 12">BM012S</strain>
    </source>
</reference>
<dbReference type="SUPFAM" id="SSF89392">
    <property type="entry name" value="Prokaryotic lipoproteins and lipoprotein localization factors"/>
    <property type="match status" value="1"/>
</dbReference>
<dbReference type="AlphaFoldDB" id="V5NP92"/>
<evidence type="ECO:0000256" key="7">
    <source>
        <dbReference type="ARBA" id="ARBA00022764"/>
    </source>
</evidence>
<dbReference type="CDD" id="cd16325">
    <property type="entry name" value="LolA"/>
    <property type="match status" value="1"/>
</dbReference>
<evidence type="ECO:0000256" key="3">
    <source>
        <dbReference type="ARBA" id="ARBA00011245"/>
    </source>
</evidence>
<dbReference type="InterPro" id="IPR004564">
    <property type="entry name" value="OM_lipoprot_carrier_LolA-like"/>
</dbReference>
<evidence type="ECO:0000256" key="9">
    <source>
        <dbReference type="ARBA" id="ARBA00023186"/>
    </source>
</evidence>
<keyword evidence="8" id="KW-0653">Protein transport</keyword>
<evidence type="ECO:0000256" key="5">
    <source>
        <dbReference type="ARBA" id="ARBA00022448"/>
    </source>
</evidence>
<evidence type="ECO:0000256" key="10">
    <source>
        <dbReference type="ARBA" id="ARBA00058081"/>
    </source>
</evidence>
<dbReference type="KEGG" id="hez:U064_1094"/>
<comment type="subcellular location">
    <subcellularLocation>
        <location evidence="1">Periplasm</location>
    </subcellularLocation>
</comment>
<name>V5NP92_HELPX</name>